<evidence type="ECO:0000313" key="2">
    <source>
        <dbReference type="Proteomes" id="UP000468531"/>
    </source>
</evidence>
<protein>
    <submittedName>
        <fullName evidence="1">Uncharacterized protein</fullName>
    </submittedName>
</protein>
<sequence length="194" mass="21097">MILAVAATPLSGPGVKETAVHYERYARLAATALSGDWASWPLKHLDKLAAGHALQEAIAAIIVALGEGAAQAADLFADATPDANGIATHLSIDVELGAPMPSAAISIQARQLRYYESGRINRDDGLPIFDEECVARFEYRVEYRQTFDEAEKYLETLPLHPIAGRRSPDLRQTRTFTIATLAHVAALFSDRVKL</sequence>
<proteinExistence type="predicted"/>
<keyword evidence="2" id="KW-1185">Reference proteome</keyword>
<dbReference type="RefSeq" id="WP_163151252.1">
    <property type="nucleotide sequence ID" value="NZ_VKHP01000011.1"/>
</dbReference>
<name>A0A6P1BCL1_9BRAD</name>
<evidence type="ECO:0000313" key="1">
    <source>
        <dbReference type="EMBL" id="NEU95232.1"/>
    </source>
</evidence>
<dbReference type="AlphaFoldDB" id="A0A6P1BCL1"/>
<dbReference type="EMBL" id="VKHP01000011">
    <property type="protein sequence ID" value="NEU95232.1"/>
    <property type="molecule type" value="Genomic_DNA"/>
</dbReference>
<comment type="caution">
    <text evidence="1">The sequence shown here is derived from an EMBL/GenBank/DDBJ whole genome shotgun (WGS) entry which is preliminary data.</text>
</comment>
<accession>A0A6P1BCL1</accession>
<gene>
    <name evidence="1" type="ORF">FNJ47_05150</name>
</gene>
<organism evidence="1 2">
    <name type="scientific">Bradyrhizobium uaiense</name>
    <dbReference type="NCBI Taxonomy" id="2594946"/>
    <lineage>
        <taxon>Bacteria</taxon>
        <taxon>Pseudomonadati</taxon>
        <taxon>Pseudomonadota</taxon>
        <taxon>Alphaproteobacteria</taxon>
        <taxon>Hyphomicrobiales</taxon>
        <taxon>Nitrobacteraceae</taxon>
        <taxon>Bradyrhizobium</taxon>
    </lineage>
</organism>
<dbReference type="Proteomes" id="UP000468531">
    <property type="component" value="Unassembled WGS sequence"/>
</dbReference>
<reference evidence="1 2" key="1">
    <citation type="journal article" date="2020" name="Arch. Microbiol.">
        <title>Bradyrhizobium uaiense sp. nov., a new highly efficient cowpea symbiont.</title>
        <authorList>
            <person name="Cabral Michel D."/>
            <person name="Azarias Guimaraes A."/>
            <person name="Martins da Costa E."/>
            <person name="Soares de Carvalho T."/>
            <person name="Balsanelli E."/>
            <person name="Willems A."/>
            <person name="Maltempi de Souza E."/>
            <person name="de Souza Moreira F.M."/>
        </authorList>
    </citation>
    <scope>NUCLEOTIDE SEQUENCE [LARGE SCALE GENOMIC DNA]</scope>
    <source>
        <strain evidence="1 2">UFLA 03-164</strain>
    </source>
</reference>